<keyword evidence="4" id="KW-0460">Magnesium</keyword>
<evidence type="ECO:0000256" key="1">
    <source>
        <dbReference type="ARBA" id="ARBA00001946"/>
    </source>
</evidence>
<proteinExistence type="inferred from homology"/>
<gene>
    <name evidence="5" type="ORF">SAMN04489842_3652</name>
</gene>
<dbReference type="NCBIfam" id="TIGR01549">
    <property type="entry name" value="HAD-SF-IA-v1"/>
    <property type="match status" value="1"/>
</dbReference>
<comment type="similarity">
    <text evidence="2">Belongs to the HAD-like hydrolase superfamily.</text>
</comment>
<comment type="cofactor">
    <cofactor evidence="1">
        <name>Mg(2+)</name>
        <dbReference type="ChEBI" id="CHEBI:18420"/>
    </cofactor>
</comment>
<evidence type="ECO:0000256" key="4">
    <source>
        <dbReference type="ARBA" id="ARBA00022842"/>
    </source>
</evidence>
<evidence type="ECO:0000256" key="3">
    <source>
        <dbReference type="ARBA" id="ARBA00022801"/>
    </source>
</evidence>
<dbReference type="OrthoDB" id="131325at2157"/>
<dbReference type="Gene3D" id="1.20.120.710">
    <property type="entry name" value="Haloacid dehalogenase hydrolase-like domain"/>
    <property type="match status" value="1"/>
</dbReference>
<evidence type="ECO:0000313" key="6">
    <source>
        <dbReference type="Proteomes" id="UP000198848"/>
    </source>
</evidence>
<dbReference type="SUPFAM" id="SSF56784">
    <property type="entry name" value="HAD-like"/>
    <property type="match status" value="1"/>
</dbReference>
<sequence length="201" mass="22856">MTSTRAIFFDLDGTLLELRHEYQNIIAETFNAIEGEVQDNWITQYNEEFFKLFKTCEPDPAKQAFASIEPCSEPESLAEELRKRETASCRPQNGVHDDLERLTENYALGVLTNGFPEWQRGKLRKYNLDQYFDTIVTSYEAGAHKPDEAPYRIAEKRLPAETYAMIGDSDADILGAKNAGWTAYRHSGSGFSEIPAELDWG</sequence>
<dbReference type="SFLD" id="SFLDS00003">
    <property type="entry name" value="Haloacid_Dehalogenase"/>
    <property type="match status" value="1"/>
</dbReference>
<dbReference type="InterPro" id="IPR023214">
    <property type="entry name" value="HAD_sf"/>
</dbReference>
<accession>A0A1H1IND1</accession>
<dbReference type="InterPro" id="IPR051400">
    <property type="entry name" value="HAD-like_hydrolase"/>
</dbReference>
<dbReference type="RefSeq" id="WP_090384998.1">
    <property type="nucleotide sequence ID" value="NZ_FNLC01000005.1"/>
</dbReference>
<dbReference type="EMBL" id="FNLC01000005">
    <property type="protein sequence ID" value="SDR39150.1"/>
    <property type="molecule type" value="Genomic_DNA"/>
</dbReference>
<dbReference type="GO" id="GO:0044281">
    <property type="term" value="P:small molecule metabolic process"/>
    <property type="evidence" value="ECO:0007669"/>
    <property type="project" value="UniProtKB-ARBA"/>
</dbReference>
<dbReference type="AlphaFoldDB" id="A0A1H1IND1"/>
<dbReference type="PRINTS" id="PR00413">
    <property type="entry name" value="HADHALOGNASE"/>
</dbReference>
<dbReference type="STRING" id="1095778.SAMN04489842_3652"/>
<dbReference type="SFLD" id="SFLDG01129">
    <property type="entry name" value="C1.5:_HAD__Beta-PGM__Phosphata"/>
    <property type="match status" value="1"/>
</dbReference>
<dbReference type="InterPro" id="IPR036412">
    <property type="entry name" value="HAD-like_sf"/>
</dbReference>
<evidence type="ECO:0000256" key="2">
    <source>
        <dbReference type="ARBA" id="ARBA00007958"/>
    </source>
</evidence>
<name>A0A1H1IND1_NATTX</name>
<dbReference type="InterPro" id="IPR006439">
    <property type="entry name" value="HAD-SF_hydro_IA"/>
</dbReference>
<protein>
    <submittedName>
        <fullName evidence="5">Putative hydrolase of the HAD superfamily</fullName>
    </submittedName>
</protein>
<dbReference type="Proteomes" id="UP000198848">
    <property type="component" value="Unassembled WGS sequence"/>
</dbReference>
<organism evidence="5 6">
    <name type="scientific">Natronobacterium texcoconense</name>
    <dbReference type="NCBI Taxonomy" id="1095778"/>
    <lineage>
        <taxon>Archaea</taxon>
        <taxon>Methanobacteriati</taxon>
        <taxon>Methanobacteriota</taxon>
        <taxon>Stenosarchaea group</taxon>
        <taxon>Halobacteria</taxon>
        <taxon>Halobacteriales</taxon>
        <taxon>Natrialbaceae</taxon>
        <taxon>Natronobacterium</taxon>
    </lineage>
</organism>
<dbReference type="Pfam" id="PF13419">
    <property type="entry name" value="HAD_2"/>
    <property type="match status" value="1"/>
</dbReference>
<dbReference type="Gene3D" id="3.40.50.1000">
    <property type="entry name" value="HAD superfamily/HAD-like"/>
    <property type="match status" value="1"/>
</dbReference>
<reference evidence="6" key="1">
    <citation type="submission" date="2016-10" db="EMBL/GenBank/DDBJ databases">
        <authorList>
            <person name="Varghese N."/>
            <person name="Submissions S."/>
        </authorList>
    </citation>
    <scope>NUCLEOTIDE SEQUENCE [LARGE SCALE GENOMIC DNA]</scope>
    <source>
        <strain evidence="6">DSM 24767</strain>
    </source>
</reference>
<dbReference type="InterPro" id="IPR041492">
    <property type="entry name" value="HAD_2"/>
</dbReference>
<dbReference type="GO" id="GO:0016787">
    <property type="term" value="F:hydrolase activity"/>
    <property type="evidence" value="ECO:0007669"/>
    <property type="project" value="UniProtKB-KW"/>
</dbReference>
<evidence type="ECO:0000313" key="5">
    <source>
        <dbReference type="EMBL" id="SDR39150.1"/>
    </source>
</evidence>
<dbReference type="PANTHER" id="PTHR46470">
    <property type="entry name" value="N-ACYLNEURAMINATE-9-PHOSPHATASE"/>
    <property type="match status" value="1"/>
</dbReference>
<keyword evidence="3 5" id="KW-0378">Hydrolase</keyword>
<keyword evidence="6" id="KW-1185">Reference proteome</keyword>